<protein>
    <submittedName>
        <fullName evidence="5">GntR family transcriptional regulator</fullName>
    </submittedName>
</protein>
<dbReference type="EMBL" id="QQXL01000005">
    <property type="protein sequence ID" value="RKW70045.1"/>
    <property type="molecule type" value="Genomic_DNA"/>
</dbReference>
<evidence type="ECO:0000313" key="6">
    <source>
        <dbReference type="Proteomes" id="UP000273119"/>
    </source>
</evidence>
<dbReference type="PROSITE" id="PS50949">
    <property type="entry name" value="HTH_GNTR"/>
    <property type="match status" value="1"/>
</dbReference>
<dbReference type="InterPro" id="IPR036388">
    <property type="entry name" value="WH-like_DNA-bd_sf"/>
</dbReference>
<reference evidence="5 6" key="1">
    <citation type="submission" date="2018-07" db="EMBL/GenBank/DDBJ databases">
        <title>Arthrobacter sp. nov., isolated from raw cow's milk with high bacterial count.</title>
        <authorList>
            <person name="Hahne J."/>
            <person name="Isele D."/>
            <person name="Lipski A."/>
        </authorList>
    </citation>
    <scope>NUCLEOTIDE SEQUENCE [LARGE SCALE GENOMIC DNA]</scope>
    <source>
        <strain evidence="5 6">JZ R-183</strain>
    </source>
</reference>
<dbReference type="PANTHER" id="PTHR43537:SF24">
    <property type="entry name" value="GLUCONATE OPERON TRANSCRIPTIONAL REPRESSOR"/>
    <property type="match status" value="1"/>
</dbReference>
<dbReference type="Proteomes" id="UP000273119">
    <property type="component" value="Unassembled WGS sequence"/>
</dbReference>
<keyword evidence="2" id="KW-0238">DNA-binding</keyword>
<evidence type="ECO:0000256" key="2">
    <source>
        <dbReference type="ARBA" id="ARBA00023125"/>
    </source>
</evidence>
<organism evidence="5 6">
    <name type="scientific">Galactobacter caseinivorans</name>
    <dbReference type="NCBI Taxonomy" id="2676123"/>
    <lineage>
        <taxon>Bacteria</taxon>
        <taxon>Bacillati</taxon>
        <taxon>Actinomycetota</taxon>
        <taxon>Actinomycetes</taxon>
        <taxon>Micrococcales</taxon>
        <taxon>Micrococcaceae</taxon>
        <taxon>Galactobacter</taxon>
    </lineage>
</organism>
<dbReference type="SMART" id="SM00345">
    <property type="entry name" value="HTH_GNTR"/>
    <property type="match status" value="1"/>
</dbReference>
<name>A0A496PHU3_9MICC</name>
<evidence type="ECO:0000313" key="5">
    <source>
        <dbReference type="EMBL" id="RKW70045.1"/>
    </source>
</evidence>
<dbReference type="Pfam" id="PF00392">
    <property type="entry name" value="GntR"/>
    <property type="match status" value="1"/>
</dbReference>
<dbReference type="GO" id="GO:0003700">
    <property type="term" value="F:DNA-binding transcription factor activity"/>
    <property type="evidence" value="ECO:0007669"/>
    <property type="project" value="InterPro"/>
</dbReference>
<proteinExistence type="predicted"/>
<evidence type="ECO:0000259" key="4">
    <source>
        <dbReference type="PROSITE" id="PS50949"/>
    </source>
</evidence>
<dbReference type="SUPFAM" id="SSF46785">
    <property type="entry name" value="Winged helix' DNA-binding domain"/>
    <property type="match status" value="1"/>
</dbReference>
<evidence type="ECO:0000256" key="1">
    <source>
        <dbReference type="ARBA" id="ARBA00023015"/>
    </source>
</evidence>
<dbReference type="SUPFAM" id="SSF48008">
    <property type="entry name" value="GntR ligand-binding domain-like"/>
    <property type="match status" value="1"/>
</dbReference>
<dbReference type="AlphaFoldDB" id="A0A496PHU3"/>
<dbReference type="InterPro" id="IPR011711">
    <property type="entry name" value="GntR_C"/>
</dbReference>
<keyword evidence="1" id="KW-0805">Transcription regulation</keyword>
<dbReference type="InterPro" id="IPR036390">
    <property type="entry name" value="WH_DNA-bd_sf"/>
</dbReference>
<accession>A0A496PHU3</accession>
<keyword evidence="6" id="KW-1185">Reference proteome</keyword>
<evidence type="ECO:0000256" key="3">
    <source>
        <dbReference type="ARBA" id="ARBA00023163"/>
    </source>
</evidence>
<dbReference type="SMART" id="SM00895">
    <property type="entry name" value="FCD"/>
    <property type="match status" value="1"/>
</dbReference>
<dbReference type="PANTHER" id="PTHR43537">
    <property type="entry name" value="TRANSCRIPTIONAL REGULATOR, GNTR FAMILY"/>
    <property type="match status" value="1"/>
</dbReference>
<dbReference type="InterPro" id="IPR008920">
    <property type="entry name" value="TF_FadR/GntR_C"/>
</dbReference>
<dbReference type="Gene3D" id="1.10.10.10">
    <property type="entry name" value="Winged helix-like DNA-binding domain superfamily/Winged helix DNA-binding domain"/>
    <property type="match status" value="1"/>
</dbReference>
<dbReference type="InterPro" id="IPR000524">
    <property type="entry name" value="Tscrpt_reg_HTH_GntR"/>
</dbReference>
<dbReference type="GO" id="GO:0003677">
    <property type="term" value="F:DNA binding"/>
    <property type="evidence" value="ECO:0007669"/>
    <property type="project" value="UniProtKB-KW"/>
</dbReference>
<dbReference type="CDD" id="cd07377">
    <property type="entry name" value="WHTH_GntR"/>
    <property type="match status" value="1"/>
</dbReference>
<dbReference type="Pfam" id="PF07729">
    <property type="entry name" value="FCD"/>
    <property type="match status" value="1"/>
</dbReference>
<keyword evidence="3" id="KW-0804">Transcription</keyword>
<sequence length="215" mass="23598">MAISMAERLTIELRHRIITGDLVPGTVVIEPALADEFKVSKTPVREALQRLSHEHLVQVLPKRGYLVIPMTQADLHEVLEVRLALEPIAAAHLAQQVRSDEPGSLEALAALRKYLDHQRAATTRRGSLQASTAFHRVIAERSGNSRLTAPLARALDESTRALYLLSDEIDVKRFIPEVSAHEDMLAAIASGDPEAAREAASRHLARIAELPIPVS</sequence>
<dbReference type="Gene3D" id="1.20.120.530">
    <property type="entry name" value="GntR ligand-binding domain-like"/>
    <property type="match status" value="1"/>
</dbReference>
<feature type="domain" description="HTH gntR-type" evidence="4">
    <location>
        <begin position="3"/>
        <end position="70"/>
    </location>
</feature>
<comment type="caution">
    <text evidence="5">The sequence shown here is derived from an EMBL/GenBank/DDBJ whole genome shotgun (WGS) entry which is preliminary data.</text>
</comment>
<gene>
    <name evidence="5" type="ORF">DWQ67_08740</name>
</gene>